<evidence type="ECO:0000313" key="9">
    <source>
        <dbReference type="Proteomes" id="UP000017700"/>
    </source>
</evidence>
<reference evidence="8" key="4">
    <citation type="submission" date="2017-11" db="EMBL/GenBank/DDBJ databases">
        <title>Complete genome sequence of Serratia sp. ATCC 39006.</title>
        <authorList>
            <person name="Hampton H.G."/>
            <person name="Jackson S.A."/>
            <person name="Jauregui R."/>
            <person name="Poulter G.T.M."/>
            <person name="Salmond G.P.C."/>
            <person name="Fineran P.C."/>
        </authorList>
    </citation>
    <scope>NUCLEOTIDE SEQUENCE</scope>
    <source>
        <strain evidence="8">ATCC 39006</strain>
    </source>
</reference>
<dbReference type="Proteomes" id="UP000233778">
    <property type="component" value="Chromosome"/>
</dbReference>
<dbReference type="SMART" id="SM00342">
    <property type="entry name" value="HTH_ARAC"/>
    <property type="match status" value="1"/>
</dbReference>
<dbReference type="PANTHER" id="PTHR43280:SF10">
    <property type="entry name" value="REGULATORY PROTEIN POCR"/>
    <property type="match status" value="1"/>
</dbReference>
<keyword evidence="9" id="KW-1185">Reference proteome</keyword>
<dbReference type="KEGG" id="sera:Ser39006_016900"/>
<dbReference type="InterPro" id="IPR009057">
    <property type="entry name" value="Homeodomain-like_sf"/>
</dbReference>
<evidence type="ECO:0000313" key="10">
    <source>
        <dbReference type="Proteomes" id="UP000233778"/>
    </source>
</evidence>
<evidence type="ECO:0000313" key="8">
    <source>
        <dbReference type="EMBL" id="AUH05655.1"/>
    </source>
</evidence>
<evidence type="ECO:0000256" key="2">
    <source>
        <dbReference type="ARBA" id="ARBA00023125"/>
    </source>
</evidence>
<keyword evidence="2" id="KW-0238">DNA-binding</keyword>
<evidence type="ECO:0000256" key="5">
    <source>
        <dbReference type="ARBA" id="ARBA00044978"/>
    </source>
</evidence>
<dbReference type="InterPro" id="IPR003313">
    <property type="entry name" value="AraC-bd"/>
</dbReference>
<gene>
    <name evidence="7" type="ORF">CWC46_16900</name>
    <name evidence="8" type="ORF">Ser39006_016900</name>
</gene>
<keyword evidence="3" id="KW-0010">Activator</keyword>
<dbReference type="PROSITE" id="PS01124">
    <property type="entry name" value="HTH_ARAC_FAMILY_2"/>
    <property type="match status" value="1"/>
</dbReference>
<keyword evidence="1" id="KW-0805">Transcription regulation</keyword>
<proteinExistence type="predicted"/>
<dbReference type="Pfam" id="PF12833">
    <property type="entry name" value="HTH_18"/>
    <property type="match status" value="1"/>
</dbReference>
<dbReference type="AlphaFoldDB" id="A0A2I5T9W3"/>
<dbReference type="STRING" id="104623.Ser39006_02104"/>
<dbReference type="PANTHER" id="PTHR43280">
    <property type="entry name" value="ARAC-FAMILY TRANSCRIPTIONAL REGULATOR"/>
    <property type="match status" value="1"/>
</dbReference>
<dbReference type="InterPro" id="IPR037923">
    <property type="entry name" value="HTH-like"/>
</dbReference>
<reference evidence="7 10" key="3">
    <citation type="submission" date="2017-11" db="EMBL/GenBank/DDBJ databases">
        <title>Complete genome sequence of Serratia sp. ATCC 39006 LacA.</title>
        <authorList>
            <person name="Hampton H.G."/>
            <person name="Jackson S.A."/>
            <person name="Jauregui R."/>
            <person name="Poulter G.T.M."/>
            <person name="Salmond G.P.C."/>
            <person name="Fineran P.C."/>
        </authorList>
    </citation>
    <scope>NUCLEOTIDE SEQUENCE [LARGE SCALE GENOMIC DNA]</scope>
    <source>
        <strain evidence="7 10">ATCC 39006</strain>
    </source>
</reference>
<reference evidence="8 9" key="1">
    <citation type="journal article" date="2013" name="Genome Announc.">
        <title>Draft genome sequence of Serratia sp. strain ATCC 39006, a model bacterium for analysis of the biosynthesis and regulation of prodigiosin, a carbapenem, and gas vesicles.</title>
        <authorList>
            <person name="Fineran P.C."/>
            <person name="Iglesias Cans M.C."/>
            <person name="Ramsay J.P."/>
            <person name="Wilf N.M."/>
            <person name="Cossyleon D."/>
            <person name="McNeil M.B."/>
            <person name="Williamson N.R."/>
            <person name="Monson R.E."/>
            <person name="Becher S.A."/>
            <person name="Stanton J.A."/>
            <person name="Brugger K."/>
            <person name="Brown S.D."/>
            <person name="Salmond G.P."/>
        </authorList>
    </citation>
    <scope>NUCLEOTIDE SEQUENCE [LARGE SCALE GENOMIC DNA]</scope>
    <source>
        <strain evidence="8">ATCC 39006</strain>
        <strain evidence="9">ATCC 39006 / SC 11482</strain>
    </source>
</reference>
<evidence type="ECO:0000256" key="3">
    <source>
        <dbReference type="ARBA" id="ARBA00023159"/>
    </source>
</evidence>
<dbReference type="Gene3D" id="1.10.10.60">
    <property type="entry name" value="Homeodomain-like"/>
    <property type="match status" value="1"/>
</dbReference>
<dbReference type="InterPro" id="IPR018060">
    <property type="entry name" value="HTH_AraC"/>
</dbReference>
<evidence type="ECO:0000259" key="6">
    <source>
        <dbReference type="PROSITE" id="PS01124"/>
    </source>
</evidence>
<organism evidence="8 9">
    <name type="scientific">Serratia sp. (strain ATCC 39006)</name>
    <name type="common">Prodigiosinella confusarubida</name>
    <dbReference type="NCBI Taxonomy" id="104623"/>
    <lineage>
        <taxon>Bacteria</taxon>
        <taxon>Pseudomonadati</taxon>
        <taxon>Pseudomonadota</taxon>
        <taxon>Gammaproteobacteria</taxon>
        <taxon>Enterobacterales</taxon>
        <taxon>Pectobacteriaceae</taxon>
        <taxon>Prodigiosinella</taxon>
    </lineage>
</organism>
<dbReference type="EMBL" id="CP025085">
    <property type="protein sequence ID" value="AUH01334.1"/>
    <property type="molecule type" value="Genomic_DNA"/>
</dbReference>
<dbReference type="Pfam" id="PF02311">
    <property type="entry name" value="AraC_binding"/>
    <property type="match status" value="1"/>
</dbReference>
<dbReference type="OrthoDB" id="9809338at2"/>
<reference evidence="8" key="2">
    <citation type="submission" date="2013-09" db="EMBL/GenBank/DDBJ databases">
        <authorList>
            <person name="Wang G."/>
            <person name="Yang Y."/>
            <person name="Su Y."/>
        </authorList>
    </citation>
    <scope>NUCLEOTIDE SEQUENCE</scope>
    <source>
        <strain evidence="8">ATCC 39006</strain>
    </source>
</reference>
<evidence type="ECO:0000256" key="1">
    <source>
        <dbReference type="ARBA" id="ARBA00023015"/>
    </source>
</evidence>
<dbReference type="PRINTS" id="PR00032">
    <property type="entry name" value="HTHARAC"/>
</dbReference>
<evidence type="ECO:0000313" key="7">
    <source>
        <dbReference type="EMBL" id="AUH01334.1"/>
    </source>
</evidence>
<dbReference type="KEGG" id="serq:CWC46_16900"/>
<feature type="domain" description="HTH araC/xylS-type" evidence="6">
    <location>
        <begin position="165"/>
        <end position="263"/>
    </location>
</feature>
<dbReference type="Proteomes" id="UP000017700">
    <property type="component" value="Chromosome"/>
</dbReference>
<dbReference type="InterPro" id="IPR020449">
    <property type="entry name" value="Tscrpt_reg_AraC-type_HTH"/>
</dbReference>
<dbReference type="GO" id="GO:0043565">
    <property type="term" value="F:sequence-specific DNA binding"/>
    <property type="evidence" value="ECO:0007669"/>
    <property type="project" value="InterPro"/>
</dbReference>
<protein>
    <recommendedName>
        <fullName evidence="5">Arabinose operon regulatory protein</fullName>
    </recommendedName>
</protein>
<dbReference type="SUPFAM" id="SSF46689">
    <property type="entry name" value="Homeodomain-like"/>
    <property type="match status" value="1"/>
</dbReference>
<name>A0A2I5T9W3_SERS3</name>
<keyword evidence="4" id="KW-0804">Transcription</keyword>
<accession>A0A2I5T9W3</accession>
<sequence length="273" mass="31321">MLEISVNYPIRIENGGLFISRGLGHHPTRILESYELIFVEQGILAIRENQHDFYVKAGESLLLWPGRKHAGIGDFPADLKFYWLHFDSVSTRPSKEEAIKLPIPQYSKIRDPHRFVTLFRLFLSEQENRSPASSLELILLLLLQQVADGWTESTEPAEPGIALAWKAQQLIGTQFHLPLTASGLASQLFCNVDYLGRVYKMTFRMTLTEAIHRRRIGNAEKMLIADCGVIADIAKRCGFQDVGYFRRLFRRLTGLTPLEYKKRYCKEHINSDI</sequence>
<evidence type="ECO:0000256" key="4">
    <source>
        <dbReference type="ARBA" id="ARBA00023163"/>
    </source>
</evidence>
<dbReference type="EMBL" id="CP025084">
    <property type="protein sequence ID" value="AUH05655.1"/>
    <property type="molecule type" value="Genomic_DNA"/>
</dbReference>
<dbReference type="GO" id="GO:0003700">
    <property type="term" value="F:DNA-binding transcription factor activity"/>
    <property type="evidence" value="ECO:0007669"/>
    <property type="project" value="InterPro"/>
</dbReference>
<dbReference type="RefSeq" id="WP_021015370.1">
    <property type="nucleotide sequence ID" value="NZ_CP025084.1"/>
</dbReference>
<dbReference type="SUPFAM" id="SSF51215">
    <property type="entry name" value="Regulatory protein AraC"/>
    <property type="match status" value="1"/>
</dbReference>